<dbReference type="GeneID" id="28976112"/>
<feature type="transmembrane region" description="Helical" evidence="2">
    <location>
        <begin position="173"/>
        <end position="194"/>
    </location>
</feature>
<dbReference type="EMBL" id="KQ474073">
    <property type="protein sequence ID" value="KPV78680.1"/>
    <property type="molecule type" value="Genomic_DNA"/>
</dbReference>
<name>A0A194SDX1_RHOGW</name>
<gene>
    <name evidence="4" type="ORF">RHOBADRAFT_51117</name>
</gene>
<feature type="compositionally biased region" description="Pro residues" evidence="1">
    <location>
        <begin position="14"/>
        <end position="24"/>
    </location>
</feature>
<feature type="region of interest" description="Disordered" evidence="1">
    <location>
        <begin position="1"/>
        <end position="124"/>
    </location>
</feature>
<feature type="transmembrane region" description="Helical" evidence="2">
    <location>
        <begin position="274"/>
        <end position="293"/>
    </location>
</feature>
<reference evidence="4 5" key="1">
    <citation type="journal article" date="2015" name="Front. Microbiol.">
        <title>Genome sequence of the plant growth promoting endophytic yeast Rhodotorula graminis WP1.</title>
        <authorList>
            <person name="Firrincieli A."/>
            <person name="Otillar R."/>
            <person name="Salamov A."/>
            <person name="Schmutz J."/>
            <person name="Khan Z."/>
            <person name="Redman R.S."/>
            <person name="Fleck N.D."/>
            <person name="Lindquist E."/>
            <person name="Grigoriev I.V."/>
            <person name="Doty S.L."/>
        </authorList>
    </citation>
    <scope>NUCLEOTIDE SEQUENCE [LARGE SCALE GENOMIC DNA]</scope>
    <source>
        <strain evidence="4 5">WP1</strain>
    </source>
</reference>
<dbReference type="AlphaFoldDB" id="A0A194SDX1"/>
<proteinExistence type="predicted"/>
<feature type="compositionally biased region" description="Basic and acidic residues" evidence="1">
    <location>
        <begin position="380"/>
        <end position="395"/>
    </location>
</feature>
<evidence type="ECO:0000313" key="5">
    <source>
        <dbReference type="Proteomes" id="UP000053890"/>
    </source>
</evidence>
<feature type="compositionally biased region" description="Low complexity" evidence="1">
    <location>
        <begin position="364"/>
        <end position="379"/>
    </location>
</feature>
<feature type="transmembrane region" description="Helical" evidence="2">
    <location>
        <begin position="320"/>
        <end position="340"/>
    </location>
</feature>
<feature type="compositionally biased region" description="Basic and acidic residues" evidence="1">
    <location>
        <begin position="442"/>
        <end position="451"/>
    </location>
</feature>
<keyword evidence="2" id="KW-1133">Transmembrane helix</keyword>
<feature type="compositionally biased region" description="Low complexity" evidence="1">
    <location>
        <begin position="1"/>
        <end position="13"/>
    </location>
</feature>
<dbReference type="PANTHER" id="PTHR33741:SF5">
    <property type="entry name" value="TRANSMEMBRANE PROTEIN DDB_G0269096-RELATED"/>
    <property type="match status" value="1"/>
</dbReference>
<dbReference type="RefSeq" id="XP_018274729.1">
    <property type="nucleotide sequence ID" value="XM_018415664.1"/>
</dbReference>
<protein>
    <recommendedName>
        <fullName evidence="3">HPP transmembrane region domain-containing protein</fullName>
    </recommendedName>
</protein>
<feature type="transmembrane region" description="Helical" evidence="2">
    <location>
        <begin position="201"/>
        <end position="222"/>
    </location>
</feature>
<dbReference type="InterPro" id="IPR058581">
    <property type="entry name" value="TM_HPP"/>
</dbReference>
<dbReference type="Pfam" id="PF04982">
    <property type="entry name" value="TM_HPP"/>
    <property type="match status" value="1"/>
</dbReference>
<dbReference type="Proteomes" id="UP000053890">
    <property type="component" value="Unassembled WGS sequence"/>
</dbReference>
<keyword evidence="2" id="KW-0472">Membrane</keyword>
<evidence type="ECO:0000259" key="3">
    <source>
        <dbReference type="Pfam" id="PF04982"/>
    </source>
</evidence>
<evidence type="ECO:0000256" key="2">
    <source>
        <dbReference type="SAM" id="Phobius"/>
    </source>
</evidence>
<feature type="compositionally biased region" description="Acidic residues" evidence="1">
    <location>
        <begin position="415"/>
        <end position="424"/>
    </location>
</feature>
<dbReference type="PANTHER" id="PTHR33741">
    <property type="entry name" value="TRANSMEMBRANE PROTEIN DDB_G0269096-RELATED"/>
    <property type="match status" value="1"/>
</dbReference>
<feature type="compositionally biased region" description="Polar residues" evidence="1">
    <location>
        <begin position="62"/>
        <end position="73"/>
    </location>
</feature>
<feature type="domain" description="HPP transmembrane region" evidence="3">
    <location>
        <begin position="172"/>
        <end position="349"/>
    </location>
</feature>
<dbReference type="OrthoDB" id="2016548at2759"/>
<feature type="transmembrane region" description="Helical" evidence="2">
    <location>
        <begin position="234"/>
        <end position="253"/>
    </location>
</feature>
<organism evidence="4 5">
    <name type="scientific">Rhodotorula graminis (strain WP1)</name>
    <dbReference type="NCBI Taxonomy" id="578459"/>
    <lineage>
        <taxon>Eukaryota</taxon>
        <taxon>Fungi</taxon>
        <taxon>Dikarya</taxon>
        <taxon>Basidiomycota</taxon>
        <taxon>Pucciniomycotina</taxon>
        <taxon>Microbotryomycetes</taxon>
        <taxon>Sporidiobolales</taxon>
        <taxon>Sporidiobolaceae</taxon>
        <taxon>Rhodotorula</taxon>
    </lineage>
</organism>
<keyword evidence="2" id="KW-0812">Transmembrane</keyword>
<accession>A0A194SDX1</accession>
<evidence type="ECO:0000313" key="4">
    <source>
        <dbReference type="EMBL" id="KPV78680.1"/>
    </source>
</evidence>
<dbReference type="STRING" id="578459.A0A194SDX1"/>
<sequence>MHNGANVPAVAAPPLAPPTFPPAVEPARHSRLAESLSPPRTTSQRRWSHSRGRPRALGGSSVERSMSRGTADSSGAARAGTGWSERSDSRDGSRAPMLRGAGPPQTGENREAGGPAREVTDEKVRLEDGDEQAVKGVWAVRLARHFVGIRDKRSFPAPLVRPLRHLSPQTEGYILGFLGSFPSILIACAISLGLSTLDSSAFSTTPLTVGSFGATAVLLYAVPEAPLSQPRNVIGGHLVSAVTGAVISQLFSLSSRFDSGEFVVDNTLAARGSWGSLTPVSASLAVALATLAMQVTGTVHPPGGATALIVSYYRTTSYRWTYVLDVVLSVTAMTVWATFVGNLGRRRYPTFWWTPNPPPPAPSAPAAAHGAPAPSSTPSKQEKRPPSPPTHHEHAPSLSPNEDLERRWLGRLGEVDEEALGEGDEPARREEERWLEEEAEAEERGRRATRR</sequence>
<evidence type="ECO:0000256" key="1">
    <source>
        <dbReference type="SAM" id="MobiDB-lite"/>
    </source>
</evidence>
<feature type="region of interest" description="Disordered" evidence="1">
    <location>
        <begin position="359"/>
        <end position="451"/>
    </location>
</feature>
<dbReference type="OMA" id="ENILITW"/>
<keyword evidence="5" id="KW-1185">Reference proteome</keyword>
<dbReference type="InterPro" id="IPR007065">
    <property type="entry name" value="HPP"/>
</dbReference>